<protein>
    <submittedName>
        <fullName evidence="1">Uncharacterized protein</fullName>
    </submittedName>
</protein>
<organism evidence="1 2">
    <name type="scientific">Sutcliffiella horikoshii</name>
    <dbReference type="NCBI Taxonomy" id="79883"/>
    <lineage>
        <taxon>Bacteria</taxon>
        <taxon>Bacillati</taxon>
        <taxon>Bacillota</taxon>
        <taxon>Bacilli</taxon>
        <taxon>Bacillales</taxon>
        <taxon>Bacillaceae</taxon>
        <taxon>Sutcliffiella</taxon>
    </lineage>
</organism>
<dbReference type="RefSeq" id="WP_148988881.1">
    <property type="nucleotide sequence ID" value="NZ_VTEV01000005.1"/>
</dbReference>
<evidence type="ECO:0000313" key="1">
    <source>
        <dbReference type="EMBL" id="TYS67772.1"/>
    </source>
</evidence>
<proteinExistence type="predicted"/>
<dbReference type="AlphaFoldDB" id="A0A5D4SZW5"/>
<name>A0A5D4SZW5_9BACI</name>
<reference evidence="1 2" key="1">
    <citation type="submission" date="2019-08" db="EMBL/GenBank/DDBJ databases">
        <title>Bacillus genomes from the desert of Cuatro Cienegas, Coahuila.</title>
        <authorList>
            <person name="Olmedo-Alvarez G."/>
        </authorList>
    </citation>
    <scope>NUCLEOTIDE SEQUENCE [LARGE SCALE GENOMIC DNA]</scope>
    <source>
        <strain evidence="1 2">CH28_1T</strain>
    </source>
</reference>
<comment type="caution">
    <text evidence="1">The sequence shown here is derived from an EMBL/GenBank/DDBJ whole genome shotgun (WGS) entry which is preliminary data.</text>
</comment>
<dbReference type="InterPro" id="IPR045640">
    <property type="entry name" value="DUF6407"/>
</dbReference>
<accession>A0A5D4SZW5</accession>
<gene>
    <name evidence="1" type="ORF">FZC76_14515</name>
</gene>
<dbReference type="OrthoDB" id="2941692at2"/>
<sequence length="96" mass="11354">MSANLHDFVQHTMDRMEPFDQQNVDCIKKLVKEAINFYQLNSYQEVEETKEGTTEFLYIHSMMEENLLSKVVELSMGMDKGFDIEEVYKGCVIREY</sequence>
<dbReference type="Pfam" id="PF19945">
    <property type="entry name" value="DUF6407"/>
    <property type="match status" value="1"/>
</dbReference>
<dbReference type="Proteomes" id="UP000322524">
    <property type="component" value="Unassembled WGS sequence"/>
</dbReference>
<dbReference type="EMBL" id="VTEV01000005">
    <property type="protein sequence ID" value="TYS67772.1"/>
    <property type="molecule type" value="Genomic_DNA"/>
</dbReference>
<evidence type="ECO:0000313" key="2">
    <source>
        <dbReference type="Proteomes" id="UP000322524"/>
    </source>
</evidence>